<dbReference type="InterPro" id="IPR010288">
    <property type="entry name" value="EcsB_ABC"/>
</dbReference>
<organism evidence="2 3">
    <name type="scientific">Metabacillus lacus</name>
    <dbReference type="NCBI Taxonomy" id="1983721"/>
    <lineage>
        <taxon>Bacteria</taxon>
        <taxon>Bacillati</taxon>
        <taxon>Bacillota</taxon>
        <taxon>Bacilli</taxon>
        <taxon>Bacillales</taxon>
        <taxon>Bacillaceae</taxon>
        <taxon>Metabacillus</taxon>
    </lineage>
</organism>
<feature type="transmembrane region" description="Helical" evidence="1">
    <location>
        <begin position="120"/>
        <end position="144"/>
    </location>
</feature>
<dbReference type="Proteomes" id="UP000448867">
    <property type="component" value="Unassembled WGS sequence"/>
</dbReference>
<keyword evidence="1" id="KW-0812">Transmembrane</keyword>
<evidence type="ECO:0000256" key="1">
    <source>
        <dbReference type="SAM" id="Phobius"/>
    </source>
</evidence>
<dbReference type="Pfam" id="PF05975">
    <property type="entry name" value="EcsB"/>
    <property type="match status" value="1"/>
</dbReference>
<reference evidence="2 3" key="1">
    <citation type="submission" date="2019-11" db="EMBL/GenBank/DDBJ databases">
        <title>Bacillus lacus genome.</title>
        <authorList>
            <person name="Allen C.J."/>
            <person name="Newman J.D."/>
        </authorList>
    </citation>
    <scope>NUCLEOTIDE SEQUENCE [LARGE SCALE GENOMIC DNA]</scope>
    <source>
        <strain evidence="2 3">KCTC 33946</strain>
    </source>
</reference>
<dbReference type="EMBL" id="WKKI01000005">
    <property type="protein sequence ID" value="MRX71454.1"/>
    <property type="molecule type" value="Genomic_DNA"/>
</dbReference>
<proteinExistence type="predicted"/>
<dbReference type="AlphaFoldDB" id="A0A7X2IXK4"/>
<keyword evidence="1" id="KW-0472">Membrane</keyword>
<feature type="transmembrane region" description="Helical" evidence="1">
    <location>
        <begin position="323"/>
        <end position="346"/>
    </location>
</feature>
<feature type="transmembrane region" description="Helical" evidence="1">
    <location>
        <begin position="393"/>
        <end position="413"/>
    </location>
</feature>
<feature type="transmembrane region" description="Helical" evidence="1">
    <location>
        <begin position="180"/>
        <end position="199"/>
    </location>
</feature>
<dbReference type="PIRSF" id="PIRSF037259">
    <property type="entry name" value="EcsB_ABC"/>
    <property type="match status" value="1"/>
</dbReference>
<feature type="transmembrane region" description="Helical" evidence="1">
    <location>
        <begin position="366"/>
        <end position="387"/>
    </location>
</feature>
<sequence>MQRLTTFIFSLQRKTKMKNIHDIWTTRLHAHVTEVRAYLRYMMNDHLLFVLIFLGAGGALWYQDWLSTLDESFPAVWIMTFVFAAVTVKAAVRTLLKEPDLVFLLPLEMKMDEYFKKAKVYSFFSGLYPLLLLGAGLAPLYFAVTDATGIQYLLIFLQLLAIRSWNMMLSWKISFLQEPFTGLFSTAVRFALNAAVIYFILQNAYLFALAVYLIMLLLYLYISLQAKGKGIKWDYLIRQEYLRKQAFYRLANLFTDVPKLRKQAKRRAYLDPVLRLISYNRENVYQYLYARAFLRSSDYFGVFARLTVIFAVLIVSLSPGEIAAPIFSLAVIYITGIQLIGLYQHFDMLTLPDLYPAALAHRKPKFLQVLLFVLSVQAVLLSIAVLVAAGVTAFLFSLLGGMLFAFVFVRIYVAKRLKRFGVQ</sequence>
<accession>A0A7X2IXK4</accession>
<evidence type="ECO:0000313" key="2">
    <source>
        <dbReference type="EMBL" id="MRX71454.1"/>
    </source>
</evidence>
<keyword evidence="1" id="KW-1133">Transmembrane helix</keyword>
<feature type="transmembrane region" description="Helical" evidence="1">
    <location>
        <begin position="299"/>
        <end position="317"/>
    </location>
</feature>
<feature type="transmembrane region" description="Helical" evidence="1">
    <location>
        <begin position="46"/>
        <end position="63"/>
    </location>
</feature>
<evidence type="ECO:0000313" key="3">
    <source>
        <dbReference type="Proteomes" id="UP000448867"/>
    </source>
</evidence>
<keyword evidence="3" id="KW-1185">Reference proteome</keyword>
<name>A0A7X2IXK4_9BACI</name>
<comment type="caution">
    <text evidence="2">The sequence shown here is derived from an EMBL/GenBank/DDBJ whole genome shotgun (WGS) entry which is preliminary data.</text>
</comment>
<protein>
    <submittedName>
        <fullName evidence="2">Exoprotein ABC transporter permease EscB</fullName>
    </submittedName>
</protein>
<feature type="transmembrane region" description="Helical" evidence="1">
    <location>
        <begin position="150"/>
        <end position="168"/>
    </location>
</feature>
<feature type="transmembrane region" description="Helical" evidence="1">
    <location>
        <begin position="75"/>
        <end position="96"/>
    </location>
</feature>
<feature type="transmembrane region" description="Helical" evidence="1">
    <location>
        <begin position="205"/>
        <end position="222"/>
    </location>
</feature>
<gene>
    <name evidence="2" type="ORF">GJU40_04605</name>
</gene>
<dbReference type="GO" id="GO:0016020">
    <property type="term" value="C:membrane"/>
    <property type="evidence" value="ECO:0007669"/>
    <property type="project" value="InterPro"/>
</dbReference>
<dbReference type="OrthoDB" id="2447941at2"/>